<evidence type="ECO:0000256" key="1">
    <source>
        <dbReference type="SAM" id="Coils"/>
    </source>
</evidence>
<dbReference type="VEuPathDB" id="FungiDB:HpaG801882"/>
<dbReference type="AlphaFoldDB" id="M4B6I1"/>
<feature type="coiled-coil region" evidence="1">
    <location>
        <begin position="89"/>
        <end position="148"/>
    </location>
</feature>
<name>M4B6I1_HYAAE</name>
<sequence length="233" mass="26445">MEQERRMTLPTLRETALLSNETVNTRASANEEPREVIFDNHRSKELTPSQLEELDVLRARVLDLEMVAKEREGWVKNALIVQAQATESDDQARRDKERHDATVKELKDELARALIEKKDAECKAKTVVTELENEKAQLLFVKVELEKQLGSCHPVEDASRPRNDEFLSTKRPFQESIDMENSNESTVEDLLILVASLEIQCTVFRESLMEAQGEHAVAAAAELCKQRGAVFSV</sequence>
<dbReference type="HOGENOM" id="CLU_1191854_0_0_1"/>
<reference evidence="3" key="1">
    <citation type="journal article" date="2010" name="Science">
        <title>Signatures of adaptation to obligate biotrophy in the Hyaloperonospora arabidopsidis genome.</title>
        <authorList>
            <person name="Baxter L."/>
            <person name="Tripathy S."/>
            <person name="Ishaque N."/>
            <person name="Boot N."/>
            <person name="Cabral A."/>
            <person name="Kemen E."/>
            <person name="Thines M."/>
            <person name="Ah-Fong A."/>
            <person name="Anderson R."/>
            <person name="Badejoko W."/>
            <person name="Bittner-Eddy P."/>
            <person name="Boore J.L."/>
            <person name="Chibucos M.C."/>
            <person name="Coates M."/>
            <person name="Dehal P."/>
            <person name="Delehaunty K."/>
            <person name="Dong S."/>
            <person name="Downton P."/>
            <person name="Dumas B."/>
            <person name="Fabro G."/>
            <person name="Fronick C."/>
            <person name="Fuerstenberg S.I."/>
            <person name="Fulton L."/>
            <person name="Gaulin E."/>
            <person name="Govers F."/>
            <person name="Hughes L."/>
            <person name="Humphray S."/>
            <person name="Jiang R.H."/>
            <person name="Judelson H."/>
            <person name="Kamoun S."/>
            <person name="Kyung K."/>
            <person name="Meijer H."/>
            <person name="Minx P."/>
            <person name="Morris P."/>
            <person name="Nelson J."/>
            <person name="Phuntumart V."/>
            <person name="Qutob D."/>
            <person name="Rehmany A."/>
            <person name="Rougon-Cardoso A."/>
            <person name="Ryden P."/>
            <person name="Torto-Alalibo T."/>
            <person name="Studholme D."/>
            <person name="Wang Y."/>
            <person name="Win J."/>
            <person name="Wood J."/>
            <person name="Clifton S.W."/>
            <person name="Rogers J."/>
            <person name="Van den Ackerveken G."/>
            <person name="Jones J.D."/>
            <person name="McDowell J.M."/>
            <person name="Beynon J."/>
            <person name="Tyler B.M."/>
        </authorList>
    </citation>
    <scope>NUCLEOTIDE SEQUENCE [LARGE SCALE GENOMIC DNA]</scope>
    <source>
        <strain evidence="3">Emoy2</strain>
    </source>
</reference>
<reference evidence="2" key="2">
    <citation type="submission" date="2015-06" db="UniProtKB">
        <authorList>
            <consortium name="EnsemblProtists"/>
        </authorList>
    </citation>
    <scope>IDENTIFICATION</scope>
    <source>
        <strain evidence="2">Emoy2</strain>
    </source>
</reference>
<keyword evidence="3" id="KW-1185">Reference proteome</keyword>
<dbReference type="EMBL" id="JH598543">
    <property type="status" value="NOT_ANNOTATED_CDS"/>
    <property type="molecule type" value="Genomic_DNA"/>
</dbReference>
<dbReference type="eggNOG" id="ENOG502SGXX">
    <property type="taxonomic scope" value="Eukaryota"/>
</dbReference>
<dbReference type="EnsemblProtists" id="HpaT801882">
    <property type="protein sequence ID" value="HpaP801882"/>
    <property type="gene ID" value="HpaG801882"/>
</dbReference>
<keyword evidence="1" id="KW-0175">Coiled coil</keyword>
<dbReference type="InParanoid" id="M4B6I1"/>
<proteinExistence type="predicted"/>
<organism evidence="2 3">
    <name type="scientific">Hyaloperonospora arabidopsidis (strain Emoy2)</name>
    <name type="common">Downy mildew agent</name>
    <name type="synonym">Peronospora arabidopsidis</name>
    <dbReference type="NCBI Taxonomy" id="559515"/>
    <lineage>
        <taxon>Eukaryota</taxon>
        <taxon>Sar</taxon>
        <taxon>Stramenopiles</taxon>
        <taxon>Oomycota</taxon>
        <taxon>Peronosporomycetes</taxon>
        <taxon>Peronosporales</taxon>
        <taxon>Peronosporaceae</taxon>
        <taxon>Hyaloperonospora</taxon>
    </lineage>
</organism>
<evidence type="ECO:0000313" key="3">
    <source>
        <dbReference type="Proteomes" id="UP000011713"/>
    </source>
</evidence>
<evidence type="ECO:0000313" key="2">
    <source>
        <dbReference type="EnsemblProtists" id="HpaP801882"/>
    </source>
</evidence>
<dbReference type="STRING" id="559515.M4B6I1"/>
<dbReference type="Proteomes" id="UP000011713">
    <property type="component" value="Unassembled WGS sequence"/>
</dbReference>
<accession>M4B6I1</accession>
<protein>
    <submittedName>
        <fullName evidence="2">Uncharacterized protein</fullName>
    </submittedName>
</protein>